<organism evidence="2 3">
    <name type="scientific">Capsicum baccatum</name>
    <name type="common">Peruvian pepper</name>
    <dbReference type="NCBI Taxonomy" id="33114"/>
    <lineage>
        <taxon>Eukaryota</taxon>
        <taxon>Viridiplantae</taxon>
        <taxon>Streptophyta</taxon>
        <taxon>Embryophyta</taxon>
        <taxon>Tracheophyta</taxon>
        <taxon>Spermatophyta</taxon>
        <taxon>Magnoliopsida</taxon>
        <taxon>eudicotyledons</taxon>
        <taxon>Gunneridae</taxon>
        <taxon>Pentapetalae</taxon>
        <taxon>asterids</taxon>
        <taxon>lamiids</taxon>
        <taxon>Solanales</taxon>
        <taxon>Solanaceae</taxon>
        <taxon>Solanoideae</taxon>
        <taxon>Capsiceae</taxon>
        <taxon>Capsicum</taxon>
    </lineage>
</organism>
<dbReference type="GO" id="GO:0003676">
    <property type="term" value="F:nucleic acid binding"/>
    <property type="evidence" value="ECO:0007669"/>
    <property type="project" value="InterPro"/>
</dbReference>
<evidence type="ECO:0000313" key="2">
    <source>
        <dbReference type="EMBL" id="PHT50631.1"/>
    </source>
</evidence>
<comment type="caution">
    <text evidence="2">The sequence shown here is derived from an EMBL/GenBank/DDBJ whole genome shotgun (WGS) entry which is preliminary data.</text>
</comment>
<dbReference type="Proteomes" id="UP000224567">
    <property type="component" value="Unassembled WGS sequence"/>
</dbReference>
<dbReference type="Pfam" id="PF01585">
    <property type="entry name" value="G-patch"/>
    <property type="match status" value="1"/>
</dbReference>
<proteinExistence type="predicted"/>
<name>A0A2G2WZK8_CAPBA</name>
<dbReference type="OrthoDB" id="1316592at2759"/>
<sequence>MPRAAKMVMLEILKYGYQPKIGLGPKADGIIELIQLKRHKGTTRLGYKLAYGGVCGERLGVTIFMQA</sequence>
<gene>
    <name evidence="2" type="ORF">CQW23_10378</name>
</gene>
<dbReference type="AlphaFoldDB" id="A0A2G2WZK8"/>
<accession>A0A2G2WZK8</accession>
<feature type="domain" description="G-patch" evidence="1">
    <location>
        <begin position="14"/>
        <end position="48"/>
    </location>
</feature>
<dbReference type="InterPro" id="IPR000467">
    <property type="entry name" value="G_patch_dom"/>
</dbReference>
<reference evidence="2 3" key="1">
    <citation type="journal article" date="2017" name="Genome Biol.">
        <title>New reference genome sequences of hot pepper reveal the massive evolution of plant disease-resistance genes by retroduplication.</title>
        <authorList>
            <person name="Kim S."/>
            <person name="Park J."/>
            <person name="Yeom S.I."/>
            <person name="Kim Y.M."/>
            <person name="Seo E."/>
            <person name="Kim K.T."/>
            <person name="Kim M.S."/>
            <person name="Lee J.M."/>
            <person name="Cheong K."/>
            <person name="Shin H.S."/>
            <person name="Kim S.B."/>
            <person name="Han K."/>
            <person name="Lee J."/>
            <person name="Park M."/>
            <person name="Lee H.A."/>
            <person name="Lee H.Y."/>
            <person name="Lee Y."/>
            <person name="Oh S."/>
            <person name="Lee J.H."/>
            <person name="Choi E."/>
            <person name="Choi E."/>
            <person name="Lee S.E."/>
            <person name="Jeon J."/>
            <person name="Kim H."/>
            <person name="Choi G."/>
            <person name="Song H."/>
            <person name="Lee J."/>
            <person name="Lee S.C."/>
            <person name="Kwon J.K."/>
            <person name="Lee H.Y."/>
            <person name="Koo N."/>
            <person name="Hong Y."/>
            <person name="Kim R.W."/>
            <person name="Kang W.H."/>
            <person name="Huh J.H."/>
            <person name="Kang B.C."/>
            <person name="Yang T.J."/>
            <person name="Lee Y.H."/>
            <person name="Bennetzen J.L."/>
            <person name="Choi D."/>
        </authorList>
    </citation>
    <scope>NUCLEOTIDE SEQUENCE [LARGE SCALE GENOMIC DNA]</scope>
    <source>
        <strain evidence="3">cv. PBC81</strain>
    </source>
</reference>
<evidence type="ECO:0000313" key="3">
    <source>
        <dbReference type="Proteomes" id="UP000224567"/>
    </source>
</evidence>
<reference evidence="3" key="2">
    <citation type="journal article" date="2017" name="J. Anim. Genet.">
        <title>Multiple reference genome sequences of hot pepper reveal the massive evolution of plant disease resistance genes by retroduplication.</title>
        <authorList>
            <person name="Kim S."/>
            <person name="Park J."/>
            <person name="Yeom S.-I."/>
            <person name="Kim Y.-M."/>
            <person name="Seo E."/>
            <person name="Kim K.-T."/>
            <person name="Kim M.-S."/>
            <person name="Lee J.M."/>
            <person name="Cheong K."/>
            <person name="Shin H.-S."/>
            <person name="Kim S.-B."/>
            <person name="Han K."/>
            <person name="Lee J."/>
            <person name="Park M."/>
            <person name="Lee H.-A."/>
            <person name="Lee H.-Y."/>
            <person name="Lee Y."/>
            <person name="Oh S."/>
            <person name="Lee J.H."/>
            <person name="Choi E."/>
            <person name="Choi E."/>
            <person name="Lee S.E."/>
            <person name="Jeon J."/>
            <person name="Kim H."/>
            <person name="Choi G."/>
            <person name="Song H."/>
            <person name="Lee J."/>
            <person name="Lee S.-C."/>
            <person name="Kwon J.-K."/>
            <person name="Lee H.-Y."/>
            <person name="Koo N."/>
            <person name="Hong Y."/>
            <person name="Kim R.W."/>
            <person name="Kang W.-H."/>
            <person name="Huh J.H."/>
            <person name="Kang B.-C."/>
            <person name="Yang T.-J."/>
            <person name="Lee Y.-H."/>
            <person name="Bennetzen J.L."/>
            <person name="Choi D."/>
        </authorList>
    </citation>
    <scope>NUCLEOTIDE SEQUENCE [LARGE SCALE GENOMIC DNA]</scope>
    <source>
        <strain evidence="3">cv. PBC81</strain>
    </source>
</reference>
<evidence type="ECO:0000259" key="1">
    <source>
        <dbReference type="Pfam" id="PF01585"/>
    </source>
</evidence>
<keyword evidence="3" id="KW-1185">Reference proteome</keyword>
<protein>
    <recommendedName>
        <fullName evidence="1">G-patch domain-containing protein</fullName>
    </recommendedName>
</protein>
<dbReference type="EMBL" id="MLFT02000004">
    <property type="protein sequence ID" value="PHT50631.1"/>
    <property type="molecule type" value="Genomic_DNA"/>
</dbReference>